<feature type="compositionally biased region" description="Polar residues" evidence="1">
    <location>
        <begin position="19"/>
        <end position="38"/>
    </location>
</feature>
<keyword evidence="3" id="KW-1185">Reference proteome</keyword>
<evidence type="ECO:0000313" key="2">
    <source>
        <dbReference type="EMBL" id="MPC78665.1"/>
    </source>
</evidence>
<sequence length="63" mass="6706">MRKEAGDTLPRLVRVAASLRSQHGATRPTSHNTPGSPSMTVSVLCVRGSLFPPFAFPGRADKS</sequence>
<dbReference type="AlphaFoldDB" id="A0A5B7I947"/>
<evidence type="ECO:0000256" key="1">
    <source>
        <dbReference type="SAM" id="MobiDB-lite"/>
    </source>
</evidence>
<comment type="caution">
    <text evidence="2">The sequence shown here is derived from an EMBL/GenBank/DDBJ whole genome shotgun (WGS) entry which is preliminary data.</text>
</comment>
<feature type="region of interest" description="Disordered" evidence="1">
    <location>
        <begin position="17"/>
        <end position="38"/>
    </location>
</feature>
<name>A0A5B7I947_PORTR</name>
<organism evidence="2 3">
    <name type="scientific">Portunus trituberculatus</name>
    <name type="common">Swimming crab</name>
    <name type="synonym">Neptunus trituberculatus</name>
    <dbReference type="NCBI Taxonomy" id="210409"/>
    <lineage>
        <taxon>Eukaryota</taxon>
        <taxon>Metazoa</taxon>
        <taxon>Ecdysozoa</taxon>
        <taxon>Arthropoda</taxon>
        <taxon>Crustacea</taxon>
        <taxon>Multicrustacea</taxon>
        <taxon>Malacostraca</taxon>
        <taxon>Eumalacostraca</taxon>
        <taxon>Eucarida</taxon>
        <taxon>Decapoda</taxon>
        <taxon>Pleocyemata</taxon>
        <taxon>Brachyura</taxon>
        <taxon>Eubrachyura</taxon>
        <taxon>Portunoidea</taxon>
        <taxon>Portunidae</taxon>
        <taxon>Portuninae</taxon>
        <taxon>Portunus</taxon>
    </lineage>
</organism>
<reference evidence="2 3" key="1">
    <citation type="submission" date="2019-05" db="EMBL/GenBank/DDBJ databases">
        <title>Another draft genome of Portunus trituberculatus and its Hox gene families provides insights of decapod evolution.</title>
        <authorList>
            <person name="Jeong J.-H."/>
            <person name="Song I."/>
            <person name="Kim S."/>
            <person name="Choi T."/>
            <person name="Kim D."/>
            <person name="Ryu S."/>
            <person name="Kim W."/>
        </authorList>
    </citation>
    <scope>NUCLEOTIDE SEQUENCE [LARGE SCALE GENOMIC DNA]</scope>
    <source>
        <tissue evidence="2">Muscle</tissue>
    </source>
</reference>
<dbReference type="EMBL" id="VSRR010049041">
    <property type="protein sequence ID" value="MPC78665.1"/>
    <property type="molecule type" value="Genomic_DNA"/>
</dbReference>
<accession>A0A5B7I947</accession>
<proteinExistence type="predicted"/>
<protein>
    <submittedName>
        <fullName evidence="2">Uncharacterized protein</fullName>
    </submittedName>
</protein>
<dbReference type="Proteomes" id="UP000324222">
    <property type="component" value="Unassembled WGS sequence"/>
</dbReference>
<gene>
    <name evidence="2" type="ORF">E2C01_073159</name>
</gene>
<evidence type="ECO:0000313" key="3">
    <source>
        <dbReference type="Proteomes" id="UP000324222"/>
    </source>
</evidence>